<organism evidence="4 5">
    <name type="scientific">Rasiella rasia</name>
    <dbReference type="NCBI Taxonomy" id="2744027"/>
    <lineage>
        <taxon>Bacteria</taxon>
        <taxon>Pseudomonadati</taxon>
        <taxon>Bacteroidota</taxon>
        <taxon>Flavobacteriia</taxon>
        <taxon>Flavobacteriales</taxon>
        <taxon>Flavobacteriaceae</taxon>
        <taxon>Rasiella</taxon>
    </lineage>
</organism>
<dbReference type="RefSeq" id="WP_164679205.1">
    <property type="nucleotide sequence ID" value="NZ_CP049057.1"/>
</dbReference>
<evidence type="ECO:0000313" key="5">
    <source>
        <dbReference type="Proteomes" id="UP000505306"/>
    </source>
</evidence>
<feature type="domain" description="DUF4349" evidence="3">
    <location>
        <begin position="65"/>
        <end position="274"/>
    </location>
</feature>
<evidence type="ECO:0000259" key="3">
    <source>
        <dbReference type="Pfam" id="PF14257"/>
    </source>
</evidence>
<keyword evidence="2" id="KW-0472">Membrane</keyword>
<dbReference type="PROSITE" id="PS51257">
    <property type="entry name" value="PROKAR_LIPOPROTEIN"/>
    <property type="match status" value="1"/>
</dbReference>
<keyword evidence="5" id="KW-1185">Reference proteome</keyword>
<dbReference type="AlphaFoldDB" id="A0A6G6GKQ7"/>
<name>A0A6G6GKQ7_9FLAO</name>
<dbReference type="EMBL" id="CP049057">
    <property type="protein sequence ID" value="QIE59176.1"/>
    <property type="molecule type" value="Genomic_DNA"/>
</dbReference>
<proteinExistence type="predicted"/>
<evidence type="ECO:0000313" key="4">
    <source>
        <dbReference type="EMBL" id="QIE59176.1"/>
    </source>
</evidence>
<evidence type="ECO:0000256" key="1">
    <source>
        <dbReference type="SAM" id="Coils"/>
    </source>
</evidence>
<dbReference type="Proteomes" id="UP000505306">
    <property type="component" value="Chromosome"/>
</dbReference>
<evidence type="ECO:0000256" key="2">
    <source>
        <dbReference type="SAM" id="Phobius"/>
    </source>
</evidence>
<feature type="transmembrane region" description="Helical" evidence="2">
    <location>
        <begin position="253"/>
        <end position="274"/>
    </location>
</feature>
<keyword evidence="2" id="KW-1133">Transmembrane helix</keyword>
<reference evidence="4 5" key="1">
    <citation type="submission" date="2020-02" db="EMBL/GenBank/DDBJ databases">
        <title>Complete genome sequence of Flavobacteriaceae bacterium.</title>
        <authorList>
            <person name="Kim S.-J."/>
            <person name="Kim Y.-S."/>
            <person name="Kim K.-H."/>
        </authorList>
    </citation>
    <scope>NUCLEOTIDE SEQUENCE [LARGE SCALE GENOMIC DNA]</scope>
    <source>
        <strain evidence="4 5">RR4-40</strain>
    </source>
</reference>
<gene>
    <name evidence="4" type="ORF">G5B37_06265</name>
</gene>
<dbReference type="KEGG" id="mgel:G5B37_06265"/>
<dbReference type="InterPro" id="IPR025645">
    <property type="entry name" value="DUF4349"/>
</dbReference>
<keyword evidence="1" id="KW-0175">Coiled coil</keyword>
<protein>
    <submittedName>
        <fullName evidence="4">DUF4349 domain-containing protein</fullName>
    </submittedName>
</protein>
<keyword evidence="2" id="KW-0812">Transmembrane</keyword>
<accession>A0A6G6GKQ7</accession>
<feature type="coiled-coil region" evidence="1">
    <location>
        <begin position="174"/>
        <end position="208"/>
    </location>
</feature>
<sequence length="281" mass="32351">MKTPNRKFSFKLIVAALCISVLVGCQNSSYKEDFAMEPVDVTESYQAVEENTDDKKTLDTPIDLKIIKSASARYKVKNVKLATAKVKAMAQQYNGYISDLRFENNLYEKQNRFTIKIPNAHFDALLDSIASVALFTEFENITTQDVTEEYLDIETRLATKLEVKKRYEEILRKNAKTVEDILATEEKLRRLQEEIEAAQGRLKYLGNKVSYSTVQIDLFESVEYKEEPESYTKTFFDKAGNGFSFGWELIETIILGLIHIWPVVLVIILLVLFLRSKLKKK</sequence>
<dbReference type="Pfam" id="PF14257">
    <property type="entry name" value="DUF4349"/>
    <property type="match status" value="1"/>
</dbReference>